<protein>
    <recommendedName>
        <fullName evidence="12">ABC transporter domain-containing protein</fullName>
    </recommendedName>
</protein>
<dbReference type="InterPro" id="IPR027417">
    <property type="entry name" value="P-loop_NTPase"/>
</dbReference>
<dbReference type="PANTHER" id="PTHR24221">
    <property type="entry name" value="ATP-BINDING CASSETTE SUB-FAMILY B"/>
    <property type="match status" value="1"/>
</dbReference>
<dbReference type="Proteomes" id="UP000092024">
    <property type="component" value="Unassembled WGS sequence"/>
</dbReference>
<evidence type="ECO:0000256" key="3">
    <source>
        <dbReference type="ARBA" id="ARBA00022741"/>
    </source>
</evidence>
<proteinExistence type="predicted"/>
<dbReference type="OrthoDB" id="9806127at2"/>
<feature type="transmembrane region" description="Helical" evidence="7">
    <location>
        <begin position="21"/>
        <end position="39"/>
    </location>
</feature>
<feature type="transmembrane region" description="Helical" evidence="7">
    <location>
        <begin position="134"/>
        <end position="154"/>
    </location>
</feature>
<evidence type="ECO:0000256" key="7">
    <source>
        <dbReference type="SAM" id="Phobius"/>
    </source>
</evidence>
<dbReference type="STRING" id="1844972.A7K91_20780"/>
<dbReference type="PANTHER" id="PTHR24221:SF646">
    <property type="entry name" value="HAEMOLYSIN SECRETION ATP-BINDING PROTEIN"/>
    <property type="match status" value="1"/>
</dbReference>
<evidence type="ECO:0000256" key="6">
    <source>
        <dbReference type="ARBA" id="ARBA00023136"/>
    </source>
</evidence>
<dbReference type="InterPro" id="IPR039421">
    <property type="entry name" value="Type_1_exporter"/>
</dbReference>
<comment type="caution">
    <text evidence="10">The sequence shown here is derived from an EMBL/GenBank/DDBJ whole genome shotgun (WGS) entry which is preliminary data.</text>
</comment>
<evidence type="ECO:0000256" key="2">
    <source>
        <dbReference type="ARBA" id="ARBA00022692"/>
    </source>
</evidence>
<dbReference type="PROSITE" id="PS50893">
    <property type="entry name" value="ABC_TRANSPORTER_2"/>
    <property type="match status" value="1"/>
</dbReference>
<dbReference type="InterPro" id="IPR036640">
    <property type="entry name" value="ABC1_TM_sf"/>
</dbReference>
<feature type="transmembrane region" description="Helical" evidence="7">
    <location>
        <begin position="248"/>
        <end position="271"/>
    </location>
</feature>
<sequence>MIQDKYGIRYWVKLLFGGNKKTTVILLVMLAIFPLLNFFKFRYTKIFFDFLNESSSIHILVMYSFILFSLQATELILNKSQSFFQEKLALDVAYLINKFLIEKLQPLTITALESPTYRQDLNILQGSMGNVGQVINSVLNLLHNAVLISMYIYLIFQYTWIITVFLLIVSLPTAWYGIKKVQREHRYHQEASQIAMESSNLSGLLTHPYVQKELIVYEAREMLIGKWIKVTHANIKKRISFVLKEIKFSLPIEAITPLSYLVIQVVLLILFSNQRITLGDYIVINATAISLDVSLRSFWSQINAFKEIGIFRNRFQEFQKKYLPDHELISKKITIDSVNCISCNQLSFAYPGSQNAAIEQISLALASKGTVALVGENGSGKSTLSKILFGFHEISNGMLYINGIDINEINRLQLFKEISIVNQEYIRYPLTAYENIAMSEISIHEKSNVAKLMEQYPYLLPNQLDYNWVLGNEYLNARQLSGGQWQRIAIARALYKNSNILILDEATSELDPETETALIHDIIKNRQNKMTLLITHNLLNSSKSDHIIVLHEGKVIETGSHDQLIKQNGKYSKMWRSQQNEPEFIGVN</sequence>
<dbReference type="RefSeq" id="WP_068682340.1">
    <property type="nucleotide sequence ID" value="NZ_LYPA01000050.1"/>
</dbReference>
<dbReference type="GO" id="GO:0140359">
    <property type="term" value="F:ABC-type transporter activity"/>
    <property type="evidence" value="ECO:0007669"/>
    <property type="project" value="InterPro"/>
</dbReference>
<dbReference type="EMBL" id="LYPA01000050">
    <property type="protein sequence ID" value="OBR66173.1"/>
    <property type="molecule type" value="Genomic_DNA"/>
</dbReference>
<evidence type="ECO:0000313" key="11">
    <source>
        <dbReference type="Proteomes" id="UP000092024"/>
    </source>
</evidence>
<feature type="transmembrane region" description="Helical" evidence="7">
    <location>
        <begin position="160"/>
        <end position="178"/>
    </location>
</feature>
<dbReference type="GO" id="GO:0034040">
    <property type="term" value="F:ATPase-coupled lipid transmembrane transporter activity"/>
    <property type="evidence" value="ECO:0007669"/>
    <property type="project" value="TreeGrafter"/>
</dbReference>
<dbReference type="PROSITE" id="PS50929">
    <property type="entry name" value="ABC_TM1F"/>
    <property type="match status" value="1"/>
</dbReference>
<dbReference type="AlphaFoldDB" id="A0A1A5YKT8"/>
<feature type="transmembrane region" description="Helical" evidence="7">
    <location>
        <begin position="59"/>
        <end position="77"/>
    </location>
</feature>
<keyword evidence="11" id="KW-1185">Reference proteome</keyword>
<keyword evidence="2 7" id="KW-0812">Transmembrane</keyword>
<evidence type="ECO:0000256" key="5">
    <source>
        <dbReference type="ARBA" id="ARBA00022989"/>
    </source>
</evidence>
<dbReference type="SUPFAM" id="SSF52540">
    <property type="entry name" value="P-loop containing nucleoside triphosphate hydrolases"/>
    <property type="match status" value="1"/>
</dbReference>
<dbReference type="GO" id="GO:0016887">
    <property type="term" value="F:ATP hydrolysis activity"/>
    <property type="evidence" value="ECO:0007669"/>
    <property type="project" value="InterPro"/>
</dbReference>
<reference evidence="10 11" key="1">
    <citation type="submission" date="2016-05" db="EMBL/GenBank/DDBJ databases">
        <title>Paenibacillus oryzae. sp. nov., isolated from the rice root.</title>
        <authorList>
            <person name="Zhang J."/>
            <person name="Zhang X."/>
        </authorList>
    </citation>
    <scope>NUCLEOTIDE SEQUENCE [LARGE SCALE GENOMIC DNA]</scope>
    <source>
        <strain evidence="10 11">1DrF-4</strain>
    </source>
</reference>
<evidence type="ECO:0000256" key="1">
    <source>
        <dbReference type="ARBA" id="ARBA00004651"/>
    </source>
</evidence>
<dbReference type="Pfam" id="PF00005">
    <property type="entry name" value="ABC_tran"/>
    <property type="match status" value="1"/>
</dbReference>
<dbReference type="SUPFAM" id="SSF90123">
    <property type="entry name" value="ABC transporter transmembrane region"/>
    <property type="match status" value="1"/>
</dbReference>
<dbReference type="SMART" id="SM00382">
    <property type="entry name" value="AAA"/>
    <property type="match status" value="1"/>
</dbReference>
<keyword evidence="3" id="KW-0547">Nucleotide-binding</keyword>
<evidence type="ECO:0000313" key="10">
    <source>
        <dbReference type="EMBL" id="OBR66173.1"/>
    </source>
</evidence>
<dbReference type="Gene3D" id="3.40.50.300">
    <property type="entry name" value="P-loop containing nucleotide triphosphate hydrolases"/>
    <property type="match status" value="1"/>
</dbReference>
<accession>A0A1A5YKT8</accession>
<feature type="domain" description="ABC transmembrane type-1" evidence="9">
    <location>
        <begin position="24"/>
        <end position="307"/>
    </location>
</feature>
<dbReference type="PROSITE" id="PS00211">
    <property type="entry name" value="ABC_TRANSPORTER_1"/>
    <property type="match status" value="1"/>
</dbReference>
<dbReference type="CDD" id="cd03228">
    <property type="entry name" value="ABCC_MRP_Like"/>
    <property type="match status" value="1"/>
</dbReference>
<dbReference type="InterPro" id="IPR003439">
    <property type="entry name" value="ABC_transporter-like_ATP-bd"/>
</dbReference>
<keyword evidence="5 7" id="KW-1133">Transmembrane helix</keyword>
<dbReference type="GO" id="GO:0005524">
    <property type="term" value="F:ATP binding"/>
    <property type="evidence" value="ECO:0007669"/>
    <property type="project" value="UniProtKB-KW"/>
</dbReference>
<dbReference type="InterPro" id="IPR011527">
    <property type="entry name" value="ABC1_TM_dom"/>
</dbReference>
<dbReference type="InterPro" id="IPR017871">
    <property type="entry name" value="ABC_transporter-like_CS"/>
</dbReference>
<keyword evidence="4" id="KW-0067">ATP-binding</keyword>
<keyword evidence="6 7" id="KW-0472">Membrane</keyword>
<comment type="subcellular location">
    <subcellularLocation>
        <location evidence="1">Cell membrane</location>
        <topology evidence="1">Multi-pass membrane protein</topology>
    </subcellularLocation>
</comment>
<evidence type="ECO:0008006" key="12">
    <source>
        <dbReference type="Google" id="ProtNLM"/>
    </source>
</evidence>
<name>A0A1A5YKT8_9BACL</name>
<evidence type="ECO:0000256" key="4">
    <source>
        <dbReference type="ARBA" id="ARBA00022840"/>
    </source>
</evidence>
<evidence type="ECO:0000259" key="8">
    <source>
        <dbReference type="PROSITE" id="PS50893"/>
    </source>
</evidence>
<organism evidence="10 11">
    <name type="scientific">Paenibacillus oryzae</name>
    <dbReference type="NCBI Taxonomy" id="1844972"/>
    <lineage>
        <taxon>Bacteria</taxon>
        <taxon>Bacillati</taxon>
        <taxon>Bacillota</taxon>
        <taxon>Bacilli</taxon>
        <taxon>Bacillales</taxon>
        <taxon>Paenibacillaceae</taxon>
        <taxon>Paenibacillus</taxon>
    </lineage>
</organism>
<dbReference type="Gene3D" id="1.20.1560.10">
    <property type="entry name" value="ABC transporter type 1, transmembrane domain"/>
    <property type="match status" value="1"/>
</dbReference>
<dbReference type="GO" id="GO:0005886">
    <property type="term" value="C:plasma membrane"/>
    <property type="evidence" value="ECO:0007669"/>
    <property type="project" value="UniProtKB-SubCell"/>
</dbReference>
<feature type="domain" description="ABC transporter" evidence="8">
    <location>
        <begin position="341"/>
        <end position="577"/>
    </location>
</feature>
<dbReference type="InterPro" id="IPR003593">
    <property type="entry name" value="AAA+_ATPase"/>
</dbReference>
<evidence type="ECO:0000259" key="9">
    <source>
        <dbReference type="PROSITE" id="PS50929"/>
    </source>
</evidence>
<gene>
    <name evidence="10" type="ORF">A7K91_20780</name>
</gene>